<dbReference type="GO" id="GO:0046872">
    <property type="term" value="F:metal ion binding"/>
    <property type="evidence" value="ECO:0007669"/>
    <property type="project" value="UniProtKB-KW"/>
</dbReference>
<dbReference type="Pfam" id="PF03453">
    <property type="entry name" value="MoeA_N"/>
    <property type="match status" value="1"/>
</dbReference>
<dbReference type="CDD" id="cd00887">
    <property type="entry name" value="MoeA"/>
    <property type="match status" value="1"/>
</dbReference>
<dbReference type="GO" id="GO:0061599">
    <property type="term" value="F:molybdopterin molybdotransferase activity"/>
    <property type="evidence" value="ECO:0007669"/>
    <property type="project" value="UniProtKB-EC"/>
</dbReference>
<evidence type="ECO:0000256" key="4">
    <source>
        <dbReference type="ARBA" id="ARBA00022505"/>
    </source>
</evidence>
<dbReference type="PANTHER" id="PTHR10192">
    <property type="entry name" value="MOLYBDOPTERIN BIOSYNTHESIS PROTEIN"/>
    <property type="match status" value="1"/>
</dbReference>
<dbReference type="EC" id="2.10.1.1" evidence="3"/>
<proteinExistence type="predicted"/>
<dbReference type="SUPFAM" id="SSF53218">
    <property type="entry name" value="Molybdenum cofactor biosynthesis proteins"/>
    <property type="match status" value="1"/>
</dbReference>
<keyword evidence="6" id="KW-0479">Metal-binding</keyword>
<dbReference type="AlphaFoldDB" id="A0A075H4M5"/>
<dbReference type="InterPro" id="IPR005110">
    <property type="entry name" value="MoeA_linker/N"/>
</dbReference>
<dbReference type="Gene3D" id="3.90.105.10">
    <property type="entry name" value="Molybdopterin biosynthesis moea protein, domain 2"/>
    <property type="match status" value="1"/>
</dbReference>
<dbReference type="InterPro" id="IPR036135">
    <property type="entry name" value="MoeA_linker/N_sf"/>
</dbReference>
<name>A0A075H4M5_9EURY</name>
<dbReference type="InterPro" id="IPR001453">
    <property type="entry name" value="MoaB/Mog_dom"/>
</dbReference>
<dbReference type="GO" id="GO:0005829">
    <property type="term" value="C:cytosol"/>
    <property type="evidence" value="ECO:0007669"/>
    <property type="project" value="TreeGrafter"/>
</dbReference>
<dbReference type="Pfam" id="PF00994">
    <property type="entry name" value="MoCF_biosynth"/>
    <property type="match status" value="1"/>
</dbReference>
<evidence type="ECO:0000256" key="6">
    <source>
        <dbReference type="ARBA" id="ARBA00022723"/>
    </source>
</evidence>
<comment type="pathway">
    <text evidence="2">Cofactor biosynthesis; molybdopterin biosynthesis.</text>
</comment>
<dbReference type="SMART" id="SM00852">
    <property type="entry name" value="MoCF_biosynth"/>
    <property type="match status" value="1"/>
</dbReference>
<evidence type="ECO:0000256" key="8">
    <source>
        <dbReference type="ARBA" id="ARBA00023150"/>
    </source>
</evidence>
<feature type="domain" description="MoaB/Mog" evidence="10">
    <location>
        <begin position="189"/>
        <end position="326"/>
    </location>
</feature>
<protein>
    <recommendedName>
        <fullName evidence="3">molybdopterin molybdotransferase</fullName>
        <ecNumber evidence="3">2.10.1.1</ecNumber>
    </recommendedName>
</protein>
<evidence type="ECO:0000256" key="9">
    <source>
        <dbReference type="ARBA" id="ARBA00047317"/>
    </source>
</evidence>
<dbReference type="Pfam" id="PF03454">
    <property type="entry name" value="MoeA_C"/>
    <property type="match status" value="1"/>
</dbReference>
<evidence type="ECO:0000256" key="3">
    <source>
        <dbReference type="ARBA" id="ARBA00013269"/>
    </source>
</evidence>
<dbReference type="Gene3D" id="2.170.190.11">
    <property type="entry name" value="Molybdopterin biosynthesis moea protein, domain 3"/>
    <property type="match status" value="1"/>
</dbReference>
<accession>A0A075H4M5</accession>
<dbReference type="SUPFAM" id="SSF63882">
    <property type="entry name" value="MoeA N-terminal region -like"/>
    <property type="match status" value="1"/>
</dbReference>
<evidence type="ECO:0000256" key="1">
    <source>
        <dbReference type="ARBA" id="ARBA00001946"/>
    </source>
</evidence>
<organism evidence="11">
    <name type="scientific">uncultured marine group II/III euryarchaeote KM3_43_F08</name>
    <dbReference type="NCBI Taxonomy" id="1456447"/>
    <lineage>
        <taxon>Archaea</taxon>
        <taxon>Methanobacteriati</taxon>
        <taxon>Methanobacteriota</taxon>
        <taxon>environmental samples</taxon>
    </lineage>
</organism>
<evidence type="ECO:0000256" key="7">
    <source>
        <dbReference type="ARBA" id="ARBA00022842"/>
    </source>
</evidence>
<comment type="cofactor">
    <cofactor evidence="1">
        <name>Mg(2+)</name>
        <dbReference type="ChEBI" id="CHEBI:18420"/>
    </cofactor>
</comment>
<dbReference type="NCBIfam" id="NF045515">
    <property type="entry name" value="Glp_gephyrin"/>
    <property type="match status" value="1"/>
</dbReference>
<gene>
    <name evidence="11" type="primary">moeA</name>
</gene>
<dbReference type="InterPro" id="IPR036425">
    <property type="entry name" value="MoaB/Mog-like_dom_sf"/>
</dbReference>
<dbReference type="Gene3D" id="2.40.340.10">
    <property type="entry name" value="MoeA, C-terminal, domain IV"/>
    <property type="match status" value="1"/>
</dbReference>
<dbReference type="GO" id="GO:0006777">
    <property type="term" value="P:Mo-molybdopterin cofactor biosynthetic process"/>
    <property type="evidence" value="ECO:0007669"/>
    <property type="project" value="UniProtKB-KW"/>
</dbReference>
<dbReference type="EMBL" id="KF900882">
    <property type="protein sequence ID" value="AIF10120.1"/>
    <property type="molecule type" value="Genomic_DNA"/>
</dbReference>
<evidence type="ECO:0000256" key="2">
    <source>
        <dbReference type="ARBA" id="ARBA00005046"/>
    </source>
</evidence>
<comment type="catalytic activity">
    <reaction evidence="9">
        <text>adenylyl-molybdopterin + molybdate = Mo-molybdopterin + AMP + H(+)</text>
        <dbReference type="Rhea" id="RHEA:35047"/>
        <dbReference type="ChEBI" id="CHEBI:15378"/>
        <dbReference type="ChEBI" id="CHEBI:36264"/>
        <dbReference type="ChEBI" id="CHEBI:62727"/>
        <dbReference type="ChEBI" id="CHEBI:71302"/>
        <dbReference type="ChEBI" id="CHEBI:456215"/>
        <dbReference type="EC" id="2.10.1.1"/>
    </reaction>
</comment>
<dbReference type="UniPathway" id="UPA00344"/>
<dbReference type="NCBIfam" id="TIGR00177">
    <property type="entry name" value="molyb_syn"/>
    <property type="match status" value="1"/>
</dbReference>
<dbReference type="InterPro" id="IPR038987">
    <property type="entry name" value="MoeA-like"/>
</dbReference>
<reference evidence="11" key="1">
    <citation type="journal article" date="2014" name="Genome Biol. Evol.">
        <title>Pangenome evidence for extensive interdomain horizontal transfer affecting lineage core and shell genes in uncultured planktonic thaumarchaeota and euryarchaeota.</title>
        <authorList>
            <person name="Deschamps P."/>
            <person name="Zivanovic Y."/>
            <person name="Moreira D."/>
            <person name="Rodriguez-Valera F."/>
            <person name="Lopez-Garcia P."/>
        </authorList>
    </citation>
    <scope>NUCLEOTIDE SEQUENCE</scope>
</reference>
<keyword evidence="7" id="KW-0460">Magnesium</keyword>
<dbReference type="Gene3D" id="3.40.980.10">
    <property type="entry name" value="MoaB/Mog-like domain"/>
    <property type="match status" value="1"/>
</dbReference>
<dbReference type="InterPro" id="IPR036688">
    <property type="entry name" value="MoeA_C_domain_IV_sf"/>
</dbReference>
<keyword evidence="5 11" id="KW-0808">Transferase</keyword>
<dbReference type="InterPro" id="IPR005111">
    <property type="entry name" value="MoeA_C_domain_IV"/>
</dbReference>
<evidence type="ECO:0000259" key="10">
    <source>
        <dbReference type="SMART" id="SM00852"/>
    </source>
</evidence>
<evidence type="ECO:0000256" key="5">
    <source>
        <dbReference type="ARBA" id="ARBA00022679"/>
    </source>
</evidence>
<sequence length="408" mass="41891">MGRFRPFGALISLARAQELVLAAAQPLEASESVELAAAAGRVLAAAVVADRDVPGFDRSAMDGYAVRAADVAGATVAEPVQLALLEAVHAGHEPRGAVGTGSCIQIATGAPLPEGAEAVVKVEDTAREGDTVLVRVAVVRGKHVVPRGEDMCAGDEVLSSGMVLTPARVGVLAALGLAQAQVYCRPRVMVLPTGTELVVPGRPLETGQVYDSNAPALAPLVRQAGGVAERTPALGDEQGVLEKALRAAAESSDIVVVTGGSSVGERDLLAPAMERLGSIEFHGVAVKPGKPVLCGRLDGALVLGLPGNPTSCLLTAWLFLRPALRRMARLPPDLRRCRTAKLAAAVQPVRGRDQLMLVRLEGTGNALRATPCYRGSGAIMSMALADGVVALPAGAGAEAGERVEVELL</sequence>
<keyword evidence="8" id="KW-0501">Molybdenum cofactor biosynthesis</keyword>
<dbReference type="FunFam" id="3.40.980.10:FF:000004">
    <property type="entry name" value="Molybdopterin molybdenumtransferase"/>
    <property type="match status" value="1"/>
</dbReference>
<keyword evidence="4" id="KW-0500">Molybdenum</keyword>
<dbReference type="PANTHER" id="PTHR10192:SF5">
    <property type="entry name" value="GEPHYRIN"/>
    <property type="match status" value="1"/>
</dbReference>
<evidence type="ECO:0000313" key="11">
    <source>
        <dbReference type="EMBL" id="AIF10120.1"/>
    </source>
</evidence>
<dbReference type="FunFam" id="2.170.190.11:FF:000001">
    <property type="entry name" value="Molybdopterin molybdenumtransferase"/>
    <property type="match status" value="1"/>
</dbReference>
<dbReference type="SUPFAM" id="SSF63867">
    <property type="entry name" value="MoeA C-terminal domain-like"/>
    <property type="match status" value="1"/>
</dbReference>